<sequence length="103" mass="11615">MRKAACLFYIVAIFGAIVVAKCVKVKDDCSKLEDNTCRYPIACSCKEPGPPHHIRLIVYFLNHTTQRCDRKEGSGDSCNSFETQEECENNCGDYTHDSSEEDD</sequence>
<dbReference type="EMBL" id="GBBM01007795">
    <property type="protein sequence ID" value="JAC27623.1"/>
    <property type="molecule type" value="mRNA"/>
</dbReference>
<accession>A0A023G415</accession>
<feature type="chain" id="PRO_5001521643" evidence="1">
    <location>
        <begin position="21"/>
        <end position="103"/>
    </location>
</feature>
<dbReference type="GO" id="GO:0004867">
    <property type="term" value="F:serine-type endopeptidase inhibitor activity"/>
    <property type="evidence" value="ECO:0007669"/>
    <property type="project" value="InterPro"/>
</dbReference>
<evidence type="ECO:0000313" key="2">
    <source>
        <dbReference type="EMBL" id="JAC27623.1"/>
    </source>
</evidence>
<dbReference type="InterPro" id="IPR036880">
    <property type="entry name" value="Kunitz_BPTI_sf"/>
</dbReference>
<proteinExistence type="evidence at transcript level"/>
<feature type="signal peptide" evidence="1">
    <location>
        <begin position="1"/>
        <end position="20"/>
    </location>
</feature>
<dbReference type="AlphaFoldDB" id="A0A023G415"/>
<dbReference type="SUPFAM" id="SSF57362">
    <property type="entry name" value="BPTI-like"/>
    <property type="match status" value="1"/>
</dbReference>
<keyword evidence="1" id="KW-0732">Signal</keyword>
<organism evidence="2">
    <name type="scientific">Amblyomma triste</name>
    <name type="common">Neotropical tick</name>
    <dbReference type="NCBI Taxonomy" id="251400"/>
    <lineage>
        <taxon>Eukaryota</taxon>
        <taxon>Metazoa</taxon>
        <taxon>Ecdysozoa</taxon>
        <taxon>Arthropoda</taxon>
        <taxon>Chelicerata</taxon>
        <taxon>Arachnida</taxon>
        <taxon>Acari</taxon>
        <taxon>Parasitiformes</taxon>
        <taxon>Ixodida</taxon>
        <taxon>Ixodoidea</taxon>
        <taxon>Ixodidae</taxon>
        <taxon>Amblyomminae</taxon>
        <taxon>Amblyomma</taxon>
    </lineage>
</organism>
<evidence type="ECO:0000256" key="1">
    <source>
        <dbReference type="SAM" id="SignalP"/>
    </source>
</evidence>
<reference evidence="2" key="1">
    <citation type="submission" date="2014-03" db="EMBL/GenBank/DDBJ databases">
        <title>The sialotranscriptome of Amblyomma triste, Amblyomma parvum and Amblyomma cajennense ticks, uncovered by 454-based RNA-seq.</title>
        <authorList>
            <person name="Garcia G.R."/>
            <person name="Gardinassi L.G."/>
            <person name="Ribeiro J.M."/>
            <person name="Anatriello E."/>
            <person name="Ferreira B.R."/>
            <person name="Moreira H.N."/>
            <person name="Mafra C."/>
            <person name="Olegario M.M."/>
            <person name="Szabo P.J."/>
            <person name="Miranda-Santos I.K."/>
            <person name="Maruyama S.R."/>
        </authorList>
    </citation>
    <scope>NUCLEOTIDE SEQUENCE</scope>
    <source>
        <strain evidence="2">Mato Grasso do Sul</strain>
        <tissue evidence="2">Salivary glands</tissue>
    </source>
</reference>
<dbReference type="Gene3D" id="4.10.410.10">
    <property type="entry name" value="Pancreatic trypsin inhibitor Kunitz domain"/>
    <property type="match status" value="1"/>
</dbReference>
<name>A0A023G415_AMBTT</name>
<protein>
    <submittedName>
        <fullName evidence="2">Putative secreted protein</fullName>
    </submittedName>
</protein>